<accession>A0A1R3KEQ5</accession>
<dbReference type="EC" id="3.2.2.6" evidence="1"/>
<keyword evidence="7" id="KW-1185">Reference proteome</keyword>
<comment type="catalytic activity">
    <reaction evidence="4">
        <text>NAD(+) + H2O = ADP-D-ribose + nicotinamide + H(+)</text>
        <dbReference type="Rhea" id="RHEA:16301"/>
        <dbReference type="ChEBI" id="CHEBI:15377"/>
        <dbReference type="ChEBI" id="CHEBI:15378"/>
        <dbReference type="ChEBI" id="CHEBI:17154"/>
        <dbReference type="ChEBI" id="CHEBI:57540"/>
        <dbReference type="ChEBI" id="CHEBI:57967"/>
        <dbReference type="EC" id="3.2.2.6"/>
    </reaction>
    <physiologicalReaction direction="left-to-right" evidence="4">
        <dbReference type="Rhea" id="RHEA:16302"/>
    </physiologicalReaction>
</comment>
<dbReference type="InterPro" id="IPR000157">
    <property type="entry name" value="TIR_dom"/>
</dbReference>
<evidence type="ECO:0000313" key="6">
    <source>
        <dbReference type="EMBL" id="OMP05524.1"/>
    </source>
</evidence>
<organism evidence="6 7">
    <name type="scientific">Corchorus olitorius</name>
    <dbReference type="NCBI Taxonomy" id="93759"/>
    <lineage>
        <taxon>Eukaryota</taxon>
        <taxon>Viridiplantae</taxon>
        <taxon>Streptophyta</taxon>
        <taxon>Embryophyta</taxon>
        <taxon>Tracheophyta</taxon>
        <taxon>Spermatophyta</taxon>
        <taxon>Magnoliopsida</taxon>
        <taxon>eudicotyledons</taxon>
        <taxon>Gunneridae</taxon>
        <taxon>Pentapetalae</taxon>
        <taxon>rosids</taxon>
        <taxon>malvids</taxon>
        <taxon>Malvales</taxon>
        <taxon>Malvaceae</taxon>
        <taxon>Grewioideae</taxon>
        <taxon>Apeibeae</taxon>
        <taxon>Corchorus</taxon>
    </lineage>
</organism>
<evidence type="ECO:0000256" key="2">
    <source>
        <dbReference type="ARBA" id="ARBA00022801"/>
    </source>
</evidence>
<sequence length="282" mass="31732">MASSYSCPVQPRYQVFMSFRGEDTRHSFTSHLLKALKEHGIRVFFDEETLEKGEELTPALLNAIAASNISIVVLSEDYASSKSCLGELSKIMECKLSQAQIVLPIFYRVNPSHVRHPNQDESPFKESFHQHLMNKPEEAERWKAAFTQVGYLKGWHMDGGNSDRDDMVHIDMNYKQASFDFKVACNYYDDKLRYLKGEERKVEKCGVHVFYVDAESFTVSEATGSSINFSSEEGNTSCSPSIISPNSASPILHSVARLTIEEDANVGNGHGLKALLLQYLET</sequence>
<keyword evidence="3" id="KW-0520">NAD</keyword>
<dbReference type="SMART" id="SM00255">
    <property type="entry name" value="TIR"/>
    <property type="match status" value="1"/>
</dbReference>
<dbReference type="AlphaFoldDB" id="A0A1R3KEQ5"/>
<dbReference type="EMBL" id="AWUE01013947">
    <property type="protein sequence ID" value="OMP05524.1"/>
    <property type="molecule type" value="Genomic_DNA"/>
</dbReference>
<evidence type="ECO:0000256" key="4">
    <source>
        <dbReference type="ARBA" id="ARBA00047304"/>
    </source>
</evidence>
<dbReference type="Proteomes" id="UP000187203">
    <property type="component" value="Unassembled WGS sequence"/>
</dbReference>
<name>A0A1R3KEQ5_9ROSI</name>
<dbReference type="SUPFAM" id="SSF52200">
    <property type="entry name" value="Toll/Interleukin receptor TIR domain"/>
    <property type="match status" value="1"/>
</dbReference>
<protein>
    <recommendedName>
        <fullName evidence="1">ADP-ribosyl cyclase/cyclic ADP-ribose hydrolase</fullName>
        <ecNumber evidence="1">3.2.2.6</ecNumber>
    </recommendedName>
</protein>
<dbReference type="GO" id="GO:0007165">
    <property type="term" value="P:signal transduction"/>
    <property type="evidence" value="ECO:0007669"/>
    <property type="project" value="InterPro"/>
</dbReference>
<evidence type="ECO:0000256" key="3">
    <source>
        <dbReference type="ARBA" id="ARBA00023027"/>
    </source>
</evidence>
<dbReference type="Gene3D" id="3.40.50.10140">
    <property type="entry name" value="Toll/interleukin-1 receptor homology (TIR) domain"/>
    <property type="match status" value="1"/>
</dbReference>
<keyword evidence="2" id="KW-0378">Hydrolase</keyword>
<evidence type="ECO:0000256" key="1">
    <source>
        <dbReference type="ARBA" id="ARBA00011982"/>
    </source>
</evidence>
<feature type="domain" description="TIR" evidence="5">
    <location>
        <begin position="11"/>
        <end position="176"/>
    </location>
</feature>
<evidence type="ECO:0000259" key="5">
    <source>
        <dbReference type="PROSITE" id="PS50104"/>
    </source>
</evidence>
<dbReference type="PROSITE" id="PS50104">
    <property type="entry name" value="TIR"/>
    <property type="match status" value="1"/>
</dbReference>
<evidence type="ECO:0000313" key="7">
    <source>
        <dbReference type="Proteomes" id="UP000187203"/>
    </source>
</evidence>
<dbReference type="Pfam" id="PF01582">
    <property type="entry name" value="TIR"/>
    <property type="match status" value="1"/>
</dbReference>
<dbReference type="FunFam" id="3.40.50.10140:FF:000007">
    <property type="entry name" value="Disease resistance protein (TIR-NBS-LRR class)"/>
    <property type="match status" value="1"/>
</dbReference>
<dbReference type="InterPro" id="IPR035897">
    <property type="entry name" value="Toll_tir_struct_dom_sf"/>
</dbReference>
<dbReference type="GO" id="GO:0061809">
    <property type="term" value="F:NAD+ nucleosidase activity, cyclic ADP-ribose generating"/>
    <property type="evidence" value="ECO:0007669"/>
    <property type="project" value="UniProtKB-EC"/>
</dbReference>
<dbReference type="OrthoDB" id="1678688at2759"/>
<proteinExistence type="predicted"/>
<comment type="caution">
    <text evidence="6">The sequence shown here is derived from an EMBL/GenBank/DDBJ whole genome shotgun (WGS) entry which is preliminary data.</text>
</comment>
<dbReference type="PANTHER" id="PTHR32009">
    <property type="entry name" value="TMV RESISTANCE PROTEIN N-LIKE"/>
    <property type="match status" value="1"/>
</dbReference>
<dbReference type="PANTHER" id="PTHR32009:SF39">
    <property type="entry name" value="TIR DOMAIN-CONTAINING PROTEIN"/>
    <property type="match status" value="1"/>
</dbReference>
<reference evidence="7" key="1">
    <citation type="submission" date="2013-09" db="EMBL/GenBank/DDBJ databases">
        <title>Corchorus olitorius genome sequencing.</title>
        <authorList>
            <person name="Alam M."/>
            <person name="Haque M.S."/>
            <person name="Islam M.S."/>
            <person name="Emdad E.M."/>
            <person name="Islam M.M."/>
            <person name="Ahmed B."/>
            <person name="Halim A."/>
            <person name="Hossen Q.M.M."/>
            <person name="Hossain M.Z."/>
            <person name="Ahmed R."/>
            <person name="Khan M.M."/>
            <person name="Islam R."/>
            <person name="Rashid M.M."/>
            <person name="Khan S.A."/>
            <person name="Rahman M.S."/>
            <person name="Alam M."/>
            <person name="Yahiya A.S."/>
            <person name="Khan M.S."/>
            <person name="Azam M.S."/>
            <person name="Haque T."/>
            <person name="Lashkar M.Z.H."/>
            <person name="Akhand A.I."/>
            <person name="Morshed G."/>
            <person name="Roy S."/>
            <person name="Uddin K.S."/>
            <person name="Rabeya T."/>
            <person name="Hossain A.S."/>
            <person name="Chowdhury A."/>
            <person name="Snigdha A.R."/>
            <person name="Mortoza M.S."/>
            <person name="Matin S.A."/>
            <person name="Hoque S.M.E."/>
            <person name="Islam M.K."/>
            <person name="Roy D.K."/>
            <person name="Haider R."/>
            <person name="Moosa M.M."/>
            <person name="Elias S.M."/>
            <person name="Hasan A.M."/>
            <person name="Jahan S."/>
            <person name="Shafiuddin M."/>
            <person name="Mahmood N."/>
            <person name="Shommy N.S."/>
        </authorList>
    </citation>
    <scope>NUCLEOTIDE SEQUENCE [LARGE SCALE GENOMIC DNA]</scope>
    <source>
        <strain evidence="7">cv. O-4</strain>
    </source>
</reference>
<gene>
    <name evidence="6" type="ORF">COLO4_08785</name>
</gene>